<dbReference type="AlphaFoldDB" id="A0A6G6SPG7"/>
<evidence type="ECO:0000256" key="2">
    <source>
        <dbReference type="ARBA" id="ARBA00021925"/>
    </source>
</evidence>
<comment type="similarity">
    <text evidence="1">Belongs to the FliN/MopA/SpaO family.</text>
</comment>
<dbReference type="PRINTS" id="PR01339">
    <property type="entry name" value="TYPE3OMOPROT"/>
</dbReference>
<dbReference type="InterPro" id="IPR001543">
    <property type="entry name" value="FliN-like_C"/>
</dbReference>
<evidence type="ECO:0000313" key="6">
    <source>
        <dbReference type="EMBL" id="QIF95636.1"/>
    </source>
</evidence>
<dbReference type="EMBL" id="CP047344">
    <property type="protein sequence ID" value="QIF95636.1"/>
    <property type="molecule type" value="Genomic_DNA"/>
</dbReference>
<dbReference type="GO" id="GO:0050918">
    <property type="term" value="P:positive chemotaxis"/>
    <property type="evidence" value="ECO:0007669"/>
    <property type="project" value="TreeGrafter"/>
</dbReference>
<evidence type="ECO:0000313" key="7">
    <source>
        <dbReference type="Proteomes" id="UP000503287"/>
    </source>
</evidence>
<sequence length="307" mass="34438">MILSDVKESISQDQNSNSMRILSSLYEAQFPIASAYYFKIKGKNTLGLFTGLVAVNQAMDNLYAEKKIDWETVPEAYLRVLFSQKCSQLLFPFSKEEMSVTVDNICLGEQKKVSYPFVNTSIGDVFICSFEGHYEWMLSSKNEINAIAQFQLGNSKMSVSLLKTLSLGDILLIDSIDSSLIIGEKKWMSYQWQEGENTVVLEEELLNNEVEKEALIDDIDTNIATQDNRDLKSIGTIPITLSFLLESKVLPIEEIEKLAIGQQIILSDNASRHITLVVNGVAIAQGELIKVGERLAVEIQRSHLLQD</sequence>
<gene>
    <name evidence="6" type="ORF">GTH24_17815</name>
</gene>
<evidence type="ECO:0000259" key="5">
    <source>
        <dbReference type="Pfam" id="PF26304"/>
    </source>
</evidence>
<organism evidence="6 7">
    <name type="scientific">Proteus vulgaris</name>
    <dbReference type="NCBI Taxonomy" id="585"/>
    <lineage>
        <taxon>Bacteria</taxon>
        <taxon>Pseudomonadati</taxon>
        <taxon>Pseudomonadota</taxon>
        <taxon>Gammaproteobacteria</taxon>
        <taxon>Enterobacterales</taxon>
        <taxon>Morganellaceae</taxon>
        <taxon>Proteus</taxon>
    </lineage>
</organism>
<dbReference type="InterPro" id="IPR058805">
    <property type="entry name" value="SpaO_FliMN_C_rel"/>
</dbReference>
<proteinExistence type="inferred from homology"/>
<dbReference type="Gene3D" id="2.30.330.10">
    <property type="entry name" value="SpoA-like"/>
    <property type="match status" value="1"/>
</dbReference>
<reference evidence="6 7" key="1">
    <citation type="submission" date="2020-01" db="EMBL/GenBank/DDBJ databases">
        <title>The genomic epidemiology of tigecycline resistance gene tet(X) variants in a swine farm in China.</title>
        <authorList>
            <person name="Peng K."/>
            <person name="Li R."/>
        </authorList>
    </citation>
    <scope>NUCLEOTIDE SEQUENCE [LARGE SCALE GENOMIC DNA]</scope>
    <source>
        <strain evidence="6 7">ZN3</strain>
    </source>
</reference>
<dbReference type="PANTHER" id="PTHR30034:SF5">
    <property type="entry name" value="SECRETION SYSTEM APPARATUS PROTEIN SSAQ"/>
    <property type="match status" value="1"/>
</dbReference>
<evidence type="ECO:0000256" key="1">
    <source>
        <dbReference type="ARBA" id="ARBA00009226"/>
    </source>
</evidence>
<keyword evidence="7" id="KW-1185">Reference proteome</keyword>
<dbReference type="PANTHER" id="PTHR30034">
    <property type="entry name" value="FLAGELLAR MOTOR SWITCH PROTEIN FLIM"/>
    <property type="match status" value="1"/>
</dbReference>
<dbReference type="Proteomes" id="UP000503287">
    <property type="component" value="Chromosome"/>
</dbReference>
<accession>A0A6G6SPG7</accession>
<dbReference type="InterPro" id="IPR036429">
    <property type="entry name" value="SpoA-like_sf"/>
</dbReference>
<dbReference type="SUPFAM" id="SSF101801">
    <property type="entry name" value="Surface presentation of antigens (SPOA)"/>
    <property type="match status" value="1"/>
</dbReference>
<dbReference type="RefSeq" id="WP_072069118.1">
    <property type="nucleotide sequence ID" value="NZ_CP047344.1"/>
</dbReference>
<name>A0A6G6SPG7_PROVU</name>
<dbReference type="GO" id="GO:0009306">
    <property type="term" value="P:protein secretion"/>
    <property type="evidence" value="ECO:0007669"/>
    <property type="project" value="InterPro"/>
</dbReference>
<dbReference type="Pfam" id="PF26304">
    <property type="entry name" value="FliMN_C_rel"/>
    <property type="match status" value="1"/>
</dbReference>
<evidence type="ECO:0000256" key="3">
    <source>
        <dbReference type="ARBA" id="ARBA00023026"/>
    </source>
</evidence>
<evidence type="ECO:0000259" key="4">
    <source>
        <dbReference type="Pfam" id="PF01052"/>
    </source>
</evidence>
<protein>
    <recommendedName>
        <fullName evidence="2">Surface presentation of antigens protein SpaO</fullName>
    </recommendedName>
</protein>
<dbReference type="GO" id="GO:0071978">
    <property type="term" value="P:bacterial-type flagellum-dependent swarming motility"/>
    <property type="evidence" value="ECO:0007669"/>
    <property type="project" value="TreeGrafter"/>
</dbReference>
<keyword evidence="3" id="KW-0843">Virulence</keyword>
<feature type="domain" description="SpaO FliM/N C-terminal related" evidence="5">
    <location>
        <begin position="148"/>
        <end position="203"/>
    </location>
</feature>
<dbReference type="Pfam" id="PF01052">
    <property type="entry name" value="FliMN_C"/>
    <property type="match status" value="1"/>
</dbReference>
<dbReference type="InterPro" id="IPR003283">
    <property type="entry name" value="T3SS_OMP_SpaO"/>
</dbReference>
<feature type="domain" description="Flagellar motor switch protein FliN-like C-terminal" evidence="4">
    <location>
        <begin position="234"/>
        <end position="301"/>
    </location>
</feature>